<dbReference type="EMBL" id="BARW01030340">
    <property type="protein sequence ID" value="GAJ04855.1"/>
    <property type="molecule type" value="Genomic_DNA"/>
</dbReference>
<evidence type="ECO:0000256" key="3">
    <source>
        <dbReference type="ARBA" id="ARBA00023136"/>
    </source>
</evidence>
<evidence type="ECO:0000313" key="6">
    <source>
        <dbReference type="EMBL" id="GAJ04855.1"/>
    </source>
</evidence>
<dbReference type="Pfam" id="PF14450">
    <property type="entry name" value="FtsA"/>
    <property type="match status" value="1"/>
</dbReference>
<keyword evidence="1" id="KW-1003">Cell membrane</keyword>
<evidence type="ECO:0000256" key="1">
    <source>
        <dbReference type="ARBA" id="ARBA00022475"/>
    </source>
</evidence>
<dbReference type="InterPro" id="IPR043129">
    <property type="entry name" value="ATPase_NBD"/>
</dbReference>
<proteinExistence type="predicted"/>
<accession>X1VE59</accession>
<feature type="domain" description="SHS2" evidence="5">
    <location>
        <begin position="1"/>
        <end position="163"/>
    </location>
</feature>
<reference evidence="6" key="1">
    <citation type="journal article" date="2014" name="Front. Microbiol.">
        <title>High frequency of phylogenetically diverse reductive dehalogenase-homologous genes in deep subseafloor sedimentary metagenomes.</title>
        <authorList>
            <person name="Kawai M."/>
            <person name="Futagami T."/>
            <person name="Toyoda A."/>
            <person name="Takaki Y."/>
            <person name="Nishi S."/>
            <person name="Hori S."/>
            <person name="Arai W."/>
            <person name="Tsubouchi T."/>
            <person name="Morono Y."/>
            <person name="Uchiyama I."/>
            <person name="Ito T."/>
            <person name="Fujiyama A."/>
            <person name="Inagaki F."/>
            <person name="Takami H."/>
        </authorList>
    </citation>
    <scope>NUCLEOTIDE SEQUENCE</scope>
    <source>
        <strain evidence="6">Expedition CK06-06</strain>
    </source>
</reference>
<keyword evidence="3" id="KW-0472">Membrane</keyword>
<dbReference type="SUPFAM" id="SSF53067">
    <property type="entry name" value="Actin-like ATPase domain"/>
    <property type="match status" value="2"/>
</dbReference>
<dbReference type="Pfam" id="PF02491">
    <property type="entry name" value="SHS2_FTSA"/>
    <property type="match status" value="1"/>
</dbReference>
<organism evidence="6">
    <name type="scientific">marine sediment metagenome</name>
    <dbReference type="NCBI Taxonomy" id="412755"/>
    <lineage>
        <taxon>unclassified sequences</taxon>
        <taxon>metagenomes</taxon>
        <taxon>ecological metagenomes</taxon>
    </lineage>
</organism>
<comment type="caution">
    <text evidence="6">The sequence shown here is derived from an EMBL/GenBank/DDBJ whole genome shotgun (WGS) entry which is preliminary data.</text>
</comment>
<dbReference type="InterPro" id="IPR020823">
    <property type="entry name" value="Cell_div_FtsA"/>
</dbReference>
<dbReference type="NCBIfam" id="TIGR01174">
    <property type="entry name" value="ftsA"/>
    <property type="match status" value="1"/>
</dbReference>
<evidence type="ECO:0000256" key="2">
    <source>
        <dbReference type="ARBA" id="ARBA00022618"/>
    </source>
</evidence>
<name>X1VE59_9ZZZZ</name>
<dbReference type="GO" id="GO:0009898">
    <property type="term" value="C:cytoplasmic side of plasma membrane"/>
    <property type="evidence" value="ECO:0007669"/>
    <property type="project" value="TreeGrafter"/>
</dbReference>
<dbReference type="CDD" id="cd24048">
    <property type="entry name" value="ASKHA_NBD_FtsA"/>
    <property type="match status" value="1"/>
</dbReference>
<feature type="non-terminal residue" evidence="6">
    <location>
        <position position="1"/>
    </location>
</feature>
<keyword evidence="4" id="KW-0131">Cell cycle</keyword>
<gene>
    <name evidence="6" type="ORF">S12H4_48529</name>
</gene>
<dbReference type="PANTHER" id="PTHR32432">
    <property type="entry name" value="CELL DIVISION PROTEIN FTSA-RELATED"/>
    <property type="match status" value="1"/>
</dbReference>
<dbReference type="InterPro" id="IPR050696">
    <property type="entry name" value="FtsA/MreB"/>
</dbReference>
<sequence>LSLSKALSKGVKRGVVMNIEETVHAIQTTVEDVQLRSGIIFSDIYVGIAGQHIRSMRNRGYINRDSSEEEITQDDIIKLIDDMYKIPIGVGEEIIHILPQNFIVDNETGVKNPVGMSGTRLEANFHIVIGQVTSAKNIGKCINRVGLEINELIMEPLASAEAVLTDDEKEAGVIMIDIGGGTTDVAVYYDNIIRHTAVIPFGGNVVTKDIKEGCAILHRQAESLKIQFGSALGDIAPDDKVVTIPGISG</sequence>
<dbReference type="Gene3D" id="3.30.1490.110">
    <property type="match status" value="1"/>
</dbReference>
<feature type="non-terminal residue" evidence="6">
    <location>
        <position position="249"/>
    </location>
</feature>
<keyword evidence="2" id="KW-0132">Cell division</keyword>
<dbReference type="GO" id="GO:0032153">
    <property type="term" value="C:cell division site"/>
    <property type="evidence" value="ECO:0007669"/>
    <property type="project" value="TreeGrafter"/>
</dbReference>
<dbReference type="GO" id="GO:0051301">
    <property type="term" value="P:cell division"/>
    <property type="evidence" value="ECO:0007669"/>
    <property type="project" value="UniProtKB-KW"/>
</dbReference>
<dbReference type="InterPro" id="IPR003494">
    <property type="entry name" value="SHS2_FtsA"/>
</dbReference>
<evidence type="ECO:0000256" key="4">
    <source>
        <dbReference type="ARBA" id="ARBA00023306"/>
    </source>
</evidence>
<dbReference type="PANTHER" id="PTHR32432:SF4">
    <property type="entry name" value="CELL DIVISION PROTEIN FTSA"/>
    <property type="match status" value="1"/>
</dbReference>
<dbReference type="Gene3D" id="3.30.420.40">
    <property type="match status" value="1"/>
</dbReference>
<evidence type="ECO:0000259" key="5">
    <source>
        <dbReference type="SMART" id="SM00842"/>
    </source>
</evidence>
<protein>
    <recommendedName>
        <fullName evidence="5">SHS2 domain-containing protein</fullName>
    </recommendedName>
</protein>
<dbReference type="AlphaFoldDB" id="X1VE59"/>
<dbReference type="SMART" id="SM00842">
    <property type="entry name" value="FtsA"/>
    <property type="match status" value="1"/>
</dbReference>